<dbReference type="NCBIfam" id="NF004912">
    <property type="entry name" value="PRK06270.1"/>
    <property type="match status" value="1"/>
</dbReference>
<dbReference type="InterPro" id="IPR036291">
    <property type="entry name" value="NAD(P)-bd_dom_sf"/>
</dbReference>
<comment type="similarity">
    <text evidence="1">Belongs to the homoserine dehydrogenase family.</text>
</comment>
<dbReference type="PANTHER" id="PTHR43331">
    <property type="entry name" value="HOMOSERINE DEHYDROGENASE"/>
    <property type="match status" value="1"/>
</dbReference>
<organism evidence="8">
    <name type="scientific">uncultured marine thaumarchaeote KM3_67_A04</name>
    <dbReference type="NCBI Taxonomy" id="1456230"/>
    <lineage>
        <taxon>Archaea</taxon>
        <taxon>Nitrososphaerota</taxon>
        <taxon>environmental samples</taxon>
    </lineage>
</organism>
<dbReference type="AlphaFoldDB" id="A0A075HCQ3"/>
<dbReference type="InterPro" id="IPR006096">
    <property type="entry name" value="Glu/Leu/Phe/Val/Trp_DH_C"/>
</dbReference>
<dbReference type="FunFam" id="3.30.360.10:FF:000005">
    <property type="entry name" value="Homoserine dehydrogenase"/>
    <property type="match status" value="1"/>
</dbReference>
<feature type="binding site" evidence="5">
    <location>
        <begin position="7"/>
        <end position="12"/>
    </location>
    <ligand>
        <name>NADP(+)</name>
        <dbReference type="ChEBI" id="CHEBI:58349"/>
    </ligand>
</feature>
<protein>
    <recommendedName>
        <fullName evidence="2">homoserine dehydrogenase</fullName>
        <ecNumber evidence="2">1.1.1.3</ecNumber>
    </recommendedName>
</protein>
<dbReference type="NCBIfam" id="NF004976">
    <property type="entry name" value="PRK06349.1"/>
    <property type="match status" value="1"/>
</dbReference>
<dbReference type="EC" id="1.1.1.3" evidence="2"/>
<dbReference type="Gene3D" id="3.30.360.10">
    <property type="entry name" value="Dihydrodipicolinate Reductase, domain 2"/>
    <property type="match status" value="1"/>
</dbReference>
<dbReference type="Pfam" id="PF00208">
    <property type="entry name" value="ELFV_dehydrog"/>
    <property type="match status" value="1"/>
</dbReference>
<dbReference type="UniPathway" id="UPA00050">
    <property type="reaction ID" value="UER00063"/>
</dbReference>
<evidence type="ECO:0000259" key="6">
    <source>
        <dbReference type="Pfam" id="PF00208"/>
    </source>
</evidence>
<evidence type="ECO:0000259" key="7">
    <source>
        <dbReference type="Pfam" id="PF00742"/>
    </source>
</evidence>
<dbReference type="Pfam" id="PF00742">
    <property type="entry name" value="Homoserine_dh"/>
    <property type="match status" value="1"/>
</dbReference>
<feature type="active site" description="Proton donor" evidence="4">
    <location>
        <position position="223"/>
    </location>
</feature>
<evidence type="ECO:0000256" key="3">
    <source>
        <dbReference type="ARBA" id="ARBA00023002"/>
    </source>
</evidence>
<evidence type="ECO:0000256" key="1">
    <source>
        <dbReference type="ARBA" id="ARBA00006753"/>
    </source>
</evidence>
<dbReference type="InterPro" id="IPR022697">
    <property type="entry name" value="HDH_short"/>
</dbReference>
<dbReference type="Gene3D" id="3.40.50.720">
    <property type="entry name" value="NAD(P)-binding Rossmann-like Domain"/>
    <property type="match status" value="1"/>
</dbReference>
<name>A0A075HCQ3_9ARCH</name>
<dbReference type="GO" id="GO:0009088">
    <property type="term" value="P:threonine biosynthetic process"/>
    <property type="evidence" value="ECO:0007669"/>
    <property type="project" value="UniProtKB-UniPathway"/>
</dbReference>
<dbReference type="InterPro" id="IPR001342">
    <property type="entry name" value="HDH_cat"/>
</dbReference>
<dbReference type="EMBL" id="KF900997">
    <property type="protein sequence ID" value="AIF14296.1"/>
    <property type="molecule type" value="Genomic_DNA"/>
</dbReference>
<proteinExistence type="inferred from homology"/>
<evidence type="ECO:0000256" key="4">
    <source>
        <dbReference type="PIRSR" id="PIRSR036497-1"/>
    </source>
</evidence>
<evidence type="ECO:0000256" key="5">
    <source>
        <dbReference type="PIRSR" id="PIRSR036497-2"/>
    </source>
</evidence>
<dbReference type="PIRSF" id="PIRSF036497">
    <property type="entry name" value="HDH_short"/>
    <property type="match status" value="1"/>
</dbReference>
<feature type="binding site" evidence="5">
    <location>
        <position position="208"/>
    </location>
    <ligand>
        <name>L-homoserine</name>
        <dbReference type="ChEBI" id="CHEBI:57476"/>
    </ligand>
</feature>
<feature type="domain" description="Glutamate/phenylalanine/leucine/valine/L-tryptophan dehydrogenase C-terminal" evidence="6">
    <location>
        <begin position="2"/>
        <end position="92"/>
    </location>
</feature>
<keyword evidence="5" id="KW-0521">NADP</keyword>
<feature type="binding site" evidence="5">
    <location>
        <position position="124"/>
    </location>
    <ligand>
        <name>NADPH</name>
        <dbReference type="ChEBI" id="CHEBI:57783"/>
    </ligand>
</feature>
<keyword evidence="3 8" id="KW-0560">Oxidoreductase</keyword>
<feature type="domain" description="Homoserine dehydrogenase catalytic" evidence="7">
    <location>
        <begin position="156"/>
        <end position="327"/>
    </location>
</feature>
<dbReference type="GO" id="GO:0004412">
    <property type="term" value="F:homoserine dehydrogenase activity"/>
    <property type="evidence" value="ECO:0007669"/>
    <property type="project" value="UniProtKB-EC"/>
</dbReference>
<evidence type="ECO:0000313" key="8">
    <source>
        <dbReference type="EMBL" id="AIF14296.1"/>
    </source>
</evidence>
<dbReference type="SUPFAM" id="SSF55347">
    <property type="entry name" value="Glyceraldehyde-3-phosphate dehydrogenase-like, C-terminal domain"/>
    <property type="match status" value="1"/>
</dbReference>
<sequence>MRIILCGFGVVGQSFAKLLISRSDDLYARYGLKPRIVGICDRNGSAVDASGLDINRLIQIKKQHGTVKKYAKSNNNISGINMINDSEADVLIETTESNYKDAEPGMSHIIGAMKHGMHVISVNKGPLALAFPSLMELATYNHTLFRFSGTVGGGTPILNYAKNSLSGERIISFDGILNGTTNYILTNMTNGLTFKEALSDAKKRGYVEADESLDLDGLDAAAKLVILANWIMGMKVTLPDIKRIGIRKIDVSDIKKASSKKCAIKLIASCNKELVVEPKEIPIDDPLCVSGTLNAISFTSEHSGTQTIIGRGAGGIETASSILRDLIDIKNEIQHNIETT</sequence>
<evidence type="ECO:0000256" key="2">
    <source>
        <dbReference type="ARBA" id="ARBA00013213"/>
    </source>
</evidence>
<dbReference type="PANTHER" id="PTHR43331:SF1">
    <property type="entry name" value="HOMOSERINE DEHYDROGENASE"/>
    <property type="match status" value="1"/>
</dbReference>
<dbReference type="UniPathway" id="UPA00051">
    <property type="reaction ID" value="UER00465"/>
</dbReference>
<dbReference type="SUPFAM" id="SSF51735">
    <property type="entry name" value="NAD(P)-binding Rossmann-fold domains"/>
    <property type="match status" value="1"/>
</dbReference>
<accession>A0A075HCQ3</accession>
<dbReference type="FunFam" id="3.40.50.720:FF:000554">
    <property type="entry name" value="Homoserine dehydrogenase"/>
    <property type="match status" value="1"/>
</dbReference>
<reference evidence="8" key="1">
    <citation type="journal article" date="2014" name="Genome Biol. Evol.">
        <title>Pangenome evidence for extensive interdomain horizontal transfer affecting lineage core and shell genes in uncultured planktonic thaumarchaeota and euryarchaeota.</title>
        <authorList>
            <person name="Deschamps P."/>
            <person name="Zivanovic Y."/>
            <person name="Moreira D."/>
            <person name="Rodriguez-Valera F."/>
            <person name="Lopez-Garcia P."/>
        </authorList>
    </citation>
    <scope>NUCLEOTIDE SEQUENCE</scope>
</reference>